<evidence type="ECO:0000256" key="1">
    <source>
        <dbReference type="SAM" id="Phobius"/>
    </source>
</evidence>
<sequence length="67" mass="7926">MNNMNLDTIFVAELSSNLSFFSSFREFYPIILLVPYLRLILGMRDGKFTFKLIYLGLHLPRLQREVL</sequence>
<gene>
    <name evidence="2" type="ORF">ARMGADRAFT_1108039</name>
</gene>
<keyword evidence="1" id="KW-0472">Membrane</keyword>
<keyword evidence="1" id="KW-0812">Transmembrane</keyword>
<proteinExistence type="predicted"/>
<feature type="transmembrane region" description="Helical" evidence="1">
    <location>
        <begin position="20"/>
        <end position="41"/>
    </location>
</feature>
<evidence type="ECO:0000313" key="3">
    <source>
        <dbReference type="Proteomes" id="UP000217790"/>
    </source>
</evidence>
<evidence type="ECO:0000313" key="2">
    <source>
        <dbReference type="EMBL" id="PBL01961.1"/>
    </source>
</evidence>
<protein>
    <submittedName>
        <fullName evidence="2">Uncharacterized protein</fullName>
    </submittedName>
</protein>
<name>A0A2H3E6I6_ARMGA</name>
<organism evidence="2 3">
    <name type="scientific">Armillaria gallica</name>
    <name type="common">Bulbous honey fungus</name>
    <name type="synonym">Armillaria bulbosa</name>
    <dbReference type="NCBI Taxonomy" id="47427"/>
    <lineage>
        <taxon>Eukaryota</taxon>
        <taxon>Fungi</taxon>
        <taxon>Dikarya</taxon>
        <taxon>Basidiomycota</taxon>
        <taxon>Agaricomycotina</taxon>
        <taxon>Agaricomycetes</taxon>
        <taxon>Agaricomycetidae</taxon>
        <taxon>Agaricales</taxon>
        <taxon>Marasmiineae</taxon>
        <taxon>Physalacriaceae</taxon>
        <taxon>Armillaria</taxon>
    </lineage>
</organism>
<reference evidence="3" key="1">
    <citation type="journal article" date="2017" name="Nat. Ecol. Evol.">
        <title>Genome expansion and lineage-specific genetic innovations in the forest pathogenic fungi Armillaria.</title>
        <authorList>
            <person name="Sipos G."/>
            <person name="Prasanna A.N."/>
            <person name="Walter M.C."/>
            <person name="O'Connor E."/>
            <person name="Balint B."/>
            <person name="Krizsan K."/>
            <person name="Kiss B."/>
            <person name="Hess J."/>
            <person name="Varga T."/>
            <person name="Slot J."/>
            <person name="Riley R."/>
            <person name="Boka B."/>
            <person name="Rigling D."/>
            <person name="Barry K."/>
            <person name="Lee J."/>
            <person name="Mihaltcheva S."/>
            <person name="LaButti K."/>
            <person name="Lipzen A."/>
            <person name="Waldron R."/>
            <person name="Moloney N.M."/>
            <person name="Sperisen C."/>
            <person name="Kredics L."/>
            <person name="Vagvoelgyi C."/>
            <person name="Patrignani A."/>
            <person name="Fitzpatrick D."/>
            <person name="Nagy I."/>
            <person name="Doyle S."/>
            <person name="Anderson J.B."/>
            <person name="Grigoriev I.V."/>
            <person name="Gueldener U."/>
            <person name="Muensterkoetter M."/>
            <person name="Nagy L.G."/>
        </authorList>
    </citation>
    <scope>NUCLEOTIDE SEQUENCE [LARGE SCALE GENOMIC DNA]</scope>
    <source>
        <strain evidence="3">Ar21-2</strain>
    </source>
</reference>
<dbReference type="Proteomes" id="UP000217790">
    <property type="component" value="Unassembled WGS sequence"/>
</dbReference>
<dbReference type="InParanoid" id="A0A2H3E6I6"/>
<keyword evidence="3" id="KW-1185">Reference proteome</keyword>
<keyword evidence="1" id="KW-1133">Transmembrane helix</keyword>
<dbReference type="AlphaFoldDB" id="A0A2H3E6I6"/>
<dbReference type="EMBL" id="KZ293645">
    <property type="protein sequence ID" value="PBL01961.1"/>
    <property type="molecule type" value="Genomic_DNA"/>
</dbReference>
<accession>A0A2H3E6I6</accession>